<protein>
    <recommendedName>
        <fullName evidence="2">DUF4236 domain-containing protein</fullName>
    </recommendedName>
</protein>
<gene>
    <name evidence="3" type="ORF">HALO32_00535</name>
</gene>
<dbReference type="AlphaFoldDB" id="A0A5K1I5U1"/>
<dbReference type="InterPro" id="IPR025330">
    <property type="entry name" value="DUF4236"/>
</dbReference>
<feature type="domain" description="DUF4236" evidence="2">
    <location>
        <begin position="3"/>
        <end position="56"/>
    </location>
</feature>
<dbReference type="RefSeq" id="WP_151442255.1">
    <property type="nucleotide sequence ID" value="NZ_CABVOU010000019.1"/>
</dbReference>
<evidence type="ECO:0000313" key="3">
    <source>
        <dbReference type="EMBL" id="VVZ94482.1"/>
    </source>
</evidence>
<feature type="region of interest" description="Disordered" evidence="1">
    <location>
        <begin position="154"/>
        <end position="181"/>
    </location>
</feature>
<reference evidence="3 4" key="1">
    <citation type="submission" date="2019-09" db="EMBL/GenBank/DDBJ databases">
        <authorList>
            <person name="Criscuolo A."/>
        </authorList>
    </citation>
    <scope>NUCLEOTIDE SEQUENCE [LARGE SCALE GENOMIC DNA]</scope>
    <source>
        <strain evidence="4">3(2)</strain>
    </source>
</reference>
<name>A0A5K1I5U1_9GAMM</name>
<evidence type="ECO:0000313" key="4">
    <source>
        <dbReference type="Proteomes" id="UP000326725"/>
    </source>
</evidence>
<keyword evidence="4" id="KW-1185">Reference proteome</keyword>
<sequence>MGFRFQRRITLAPGIRLNLSKRGLGLSVGPRGASLSVGQSGVHGHAGIPGTGLAYRQKLNTRNRGASSSSGGTVGSSPAAALDALLADGEQLPVQLEIEAEGSIQYFHGDGTPMSDDEARVLRRHARESLREQLAHHCERLNADLDRLGQLHEETPHPGKNGYASQAFTDAPPSPPQHQQPAWWHVLWPPAKRRIAQENRRRQAAFEEAYRDWEWCKAEHDAAEFARQHREAEEVWHDTDAMEQTLRERLEEIEWPRETAIDFDLGSDVSTIAVDIELPGEDEMPDRYWTMPAKQVKLTPRELSDTRQRKLYRDHVHGIAFRVLGAVFARLPAVQEARISGYRQITDPATGGERDQYLFSVKVTRTQWGKIHFDKLDQVDPVAAMEAFTLRRDMTKTGIFRDIEPFMLV</sequence>
<proteinExistence type="predicted"/>
<dbReference type="Proteomes" id="UP000326725">
    <property type="component" value="Unassembled WGS sequence"/>
</dbReference>
<organism evidence="3 4">
    <name type="scientific">Halomonas lysinitropha</name>
    <dbReference type="NCBI Taxonomy" id="2607506"/>
    <lineage>
        <taxon>Bacteria</taxon>
        <taxon>Pseudomonadati</taxon>
        <taxon>Pseudomonadota</taxon>
        <taxon>Gammaproteobacteria</taxon>
        <taxon>Oceanospirillales</taxon>
        <taxon>Halomonadaceae</taxon>
        <taxon>Halomonas</taxon>
    </lineage>
</organism>
<evidence type="ECO:0000256" key="1">
    <source>
        <dbReference type="SAM" id="MobiDB-lite"/>
    </source>
</evidence>
<dbReference type="EMBL" id="CABVOU010000019">
    <property type="protein sequence ID" value="VVZ94482.1"/>
    <property type="molecule type" value="Genomic_DNA"/>
</dbReference>
<evidence type="ECO:0000259" key="2">
    <source>
        <dbReference type="Pfam" id="PF14020"/>
    </source>
</evidence>
<dbReference type="Pfam" id="PF14020">
    <property type="entry name" value="DUF4236"/>
    <property type="match status" value="1"/>
</dbReference>
<accession>A0A5K1I5U1</accession>